<keyword evidence="1" id="KW-0472">Membrane</keyword>
<protein>
    <submittedName>
        <fullName evidence="2">Uncharacterized protein</fullName>
    </submittedName>
</protein>
<feature type="transmembrane region" description="Helical" evidence="1">
    <location>
        <begin position="44"/>
        <end position="62"/>
    </location>
</feature>
<name>A0A4R8A2C3_9FIRM</name>
<reference evidence="2 3" key="1">
    <citation type="submission" date="2019-03" db="EMBL/GenBank/DDBJ databases">
        <title>Genomic Encyclopedia of Type Strains, Phase IV (KMG-IV): sequencing the most valuable type-strain genomes for metagenomic binning, comparative biology and taxonomic classification.</title>
        <authorList>
            <person name="Goeker M."/>
        </authorList>
    </citation>
    <scope>NUCLEOTIDE SEQUENCE [LARGE SCALE GENOMIC DNA]</scope>
    <source>
        <strain evidence="2 3">DSM 28867</strain>
    </source>
</reference>
<evidence type="ECO:0000313" key="2">
    <source>
        <dbReference type="EMBL" id="TDW24699.1"/>
    </source>
</evidence>
<sequence>MKKNQEVNEQKENVEKNGGDWEVAEQKVKIGTEWKSADQLKKSFFVELLIAIAFAVLTVYAFTLSIFLGVVILFITLFFVLTAMGSISALKSIDERIEFTPNINFKDKVNGLRKKVDVNASMRKRIVMTTEVETELPDAYNSIAIGSKIIVEKEKVSLDNGTFLGSINKKDMTKLRAYLKENKDVTGFIGRVLNVKEKDGDYVEIEISAQVDPETVTPTPENK</sequence>
<gene>
    <name evidence="2" type="ORF">EDD63_10853</name>
</gene>
<evidence type="ECO:0000256" key="1">
    <source>
        <dbReference type="SAM" id="Phobius"/>
    </source>
</evidence>
<comment type="caution">
    <text evidence="2">The sequence shown here is derived from an EMBL/GenBank/DDBJ whole genome shotgun (WGS) entry which is preliminary data.</text>
</comment>
<dbReference type="AlphaFoldDB" id="A0A4R8A2C3"/>
<keyword evidence="3" id="KW-1185">Reference proteome</keyword>
<dbReference type="EMBL" id="SODD01000008">
    <property type="protein sequence ID" value="TDW24699.1"/>
    <property type="molecule type" value="Genomic_DNA"/>
</dbReference>
<dbReference type="RefSeq" id="WP_134168665.1">
    <property type="nucleotide sequence ID" value="NZ_SODD01000008.1"/>
</dbReference>
<organism evidence="2 3">
    <name type="scientific">Breznakia blatticola</name>
    <dbReference type="NCBI Taxonomy" id="1754012"/>
    <lineage>
        <taxon>Bacteria</taxon>
        <taxon>Bacillati</taxon>
        <taxon>Bacillota</taxon>
        <taxon>Erysipelotrichia</taxon>
        <taxon>Erysipelotrichales</taxon>
        <taxon>Erysipelotrichaceae</taxon>
        <taxon>Breznakia</taxon>
    </lineage>
</organism>
<accession>A0A4R8A2C3</accession>
<dbReference type="Proteomes" id="UP000294743">
    <property type="component" value="Unassembled WGS sequence"/>
</dbReference>
<keyword evidence="1" id="KW-0812">Transmembrane</keyword>
<keyword evidence="1" id="KW-1133">Transmembrane helix</keyword>
<evidence type="ECO:0000313" key="3">
    <source>
        <dbReference type="Proteomes" id="UP000294743"/>
    </source>
</evidence>
<proteinExistence type="predicted"/>
<feature type="transmembrane region" description="Helical" evidence="1">
    <location>
        <begin position="68"/>
        <end position="90"/>
    </location>
</feature>
<dbReference type="OrthoDB" id="9828134at2"/>